<evidence type="ECO:0000313" key="1">
    <source>
        <dbReference type="EMBL" id="WYW19539.1"/>
    </source>
</evidence>
<dbReference type="Proteomes" id="UP001456344">
    <property type="component" value="Chromosome"/>
</dbReference>
<evidence type="ECO:0000313" key="2">
    <source>
        <dbReference type="Proteomes" id="UP001456344"/>
    </source>
</evidence>
<accession>A0ACD5BJY6</accession>
<gene>
    <name evidence="1" type="ORF">LCL61_28740</name>
</gene>
<reference evidence="1" key="1">
    <citation type="submission" date="2023-10" db="EMBL/GenBank/DDBJ databases">
        <title>Whole genome sequencing of actinobacterial strain Amycolatopsis sp. (BCA-696) identifies the underlying plant growth-promoting genes.</title>
        <authorList>
            <person name="Gandham P."/>
            <person name="Vadla N."/>
            <person name="Saji A."/>
            <person name="Srinivas V."/>
            <person name="Ruperao P."/>
            <person name="Selvanayagam S."/>
            <person name="Saxena R.K."/>
            <person name="Rathore A."/>
            <person name="Gopalakrishnan S."/>
            <person name="Thakur V."/>
        </authorList>
    </citation>
    <scope>NUCLEOTIDE SEQUENCE</scope>
    <source>
        <strain evidence="1">BCA-696</strain>
    </source>
</reference>
<proteinExistence type="predicted"/>
<sequence>MFPQDAARNAARYLGIADRLLPGKITGFYVVGSVALGAWRPKRSDIDFVAFVHGDLDDRQLRRLRALHVLGNAATVGRSLLRADSSLPGTMNGTFVSMADVQEPVTKIHALASHSGWTFTRGGGFDVNPVSWKLLQQGGIALRGPDPADLRLDPEPERLRAWNLEQLKVHWKNWAERLLSGNAPRKPLVPAHRLAVSRVLGPPRLHHTLVTGDLISKESAAEYALDTFGQRWLPLVRAALAQREGEPFPVSPQPRELVRMAGEFTLEVVASAEDHPMPG</sequence>
<dbReference type="EMBL" id="CP150484">
    <property type="protein sequence ID" value="WYW19539.1"/>
    <property type="molecule type" value="Genomic_DNA"/>
</dbReference>
<protein>
    <submittedName>
        <fullName evidence="1">Nucleotidyltransferase domain-containing protein</fullName>
    </submittedName>
</protein>
<name>A0ACD5BJY6_9PSEU</name>
<organism evidence="1 2">
    <name type="scientific">Amycolatopsis coloradensis</name>
    <dbReference type="NCBI Taxonomy" id="76021"/>
    <lineage>
        <taxon>Bacteria</taxon>
        <taxon>Bacillati</taxon>
        <taxon>Actinomycetota</taxon>
        <taxon>Actinomycetes</taxon>
        <taxon>Pseudonocardiales</taxon>
        <taxon>Pseudonocardiaceae</taxon>
        <taxon>Amycolatopsis</taxon>
    </lineage>
</organism>
<keyword evidence="2" id="KW-1185">Reference proteome</keyword>